<dbReference type="EMBL" id="CP048993">
    <property type="protein sequence ID" value="QID81063.1"/>
    <property type="molecule type" value="Genomic_DNA"/>
</dbReference>
<evidence type="ECO:0000256" key="2">
    <source>
        <dbReference type="ARBA" id="ARBA00022737"/>
    </source>
</evidence>
<dbReference type="PRINTS" id="PR00625">
    <property type="entry name" value="JDOMAIN"/>
</dbReference>
<dbReference type="PROSITE" id="PS51188">
    <property type="entry name" value="ZF_CR"/>
    <property type="match status" value="1"/>
</dbReference>
<dbReference type="SMART" id="SM00271">
    <property type="entry name" value="DnaJ"/>
    <property type="match status" value="1"/>
</dbReference>
<keyword evidence="3 6" id="KW-0863">Zinc-finger</keyword>
<gene>
    <name evidence="9" type="primary">XDJ1_1</name>
    <name evidence="9" type="ORF">GRS66_003421</name>
</gene>
<evidence type="ECO:0000256" key="4">
    <source>
        <dbReference type="ARBA" id="ARBA00022833"/>
    </source>
</evidence>
<dbReference type="SUPFAM" id="SSF46565">
    <property type="entry name" value="Chaperone J-domain"/>
    <property type="match status" value="1"/>
</dbReference>
<dbReference type="InterPro" id="IPR001623">
    <property type="entry name" value="DnaJ_domain"/>
</dbReference>
<dbReference type="SUPFAM" id="SSF49493">
    <property type="entry name" value="HSP40/DnaJ peptide-binding domain"/>
    <property type="match status" value="2"/>
</dbReference>
<dbReference type="GO" id="GO:0051082">
    <property type="term" value="F:unfolded protein binding"/>
    <property type="evidence" value="ECO:0007669"/>
    <property type="project" value="InterPro"/>
</dbReference>
<keyword evidence="1 6" id="KW-0479">Metal-binding</keyword>
<dbReference type="Pfam" id="PF01556">
    <property type="entry name" value="DnaJ_C"/>
    <property type="match status" value="1"/>
</dbReference>
<dbReference type="GO" id="GO:0072655">
    <property type="term" value="P:establishment of protein localization to mitochondrion"/>
    <property type="evidence" value="ECO:0007669"/>
    <property type="project" value="UniProtKB-ARBA"/>
</dbReference>
<sequence length="459" mass="51387">MSGSDRGDRLYDVLGVTRDATVQEIKTAYRKLALKHHPDKYVDQDSKEVNEIKFKEITAAYEILSDPEKKSHYDLYGDDNGAASSGGANGFGDEDFMNFFNNFFNNGSHDGNNFPGEYEAYEEGNSTSSKDIDIDISLTLKDLYMGKKLKFDLKRQVICIKCHGSGWKPKRKIHVTHDVECESCAGKGSKERLKRFGPGLVASQWVVCEKCNGKGKYTKRPKNPKNFCPDCAGLGLLSKKEIITVNVAPGHHFNDVITVKGMADEEIDKTTCGDLKFHLTEKQENLEQKQIFLKNFDDGAGEDLYTSITISLSEALTGFEKFLTKTFDDRLLTLSVKPGRVVRPGDTIKIANEGWPILDNPHGRCGDLYVFVHIEFPPDNWFNEKSELLAIKTNLPSSSSCASHATVNTEDDSNLTNNETISNFRIIHTDDLPEGIRPFKPEAQDSAYQKARSSYCCIQ</sequence>
<evidence type="ECO:0000259" key="7">
    <source>
        <dbReference type="PROSITE" id="PS50076"/>
    </source>
</evidence>
<dbReference type="GO" id="GO:0030544">
    <property type="term" value="F:Hsp70 protein binding"/>
    <property type="evidence" value="ECO:0007669"/>
    <property type="project" value="InterPro"/>
</dbReference>
<dbReference type="FunFam" id="2.10.230.10:FF:000001">
    <property type="entry name" value="DnaJ subfamily A member 2"/>
    <property type="match status" value="1"/>
</dbReference>
<evidence type="ECO:0000256" key="6">
    <source>
        <dbReference type="PROSITE-ProRule" id="PRU00546"/>
    </source>
</evidence>
<dbReference type="InterPro" id="IPR002939">
    <property type="entry name" value="DnaJ_C"/>
</dbReference>
<name>A0A6C1DWT8_SACPS</name>
<feature type="domain" description="J" evidence="7">
    <location>
        <begin position="9"/>
        <end position="77"/>
    </location>
</feature>
<dbReference type="Gene3D" id="1.10.287.110">
    <property type="entry name" value="DnaJ domain"/>
    <property type="match status" value="1"/>
</dbReference>
<dbReference type="InterPro" id="IPR036869">
    <property type="entry name" value="J_dom_sf"/>
</dbReference>
<dbReference type="InterPro" id="IPR018253">
    <property type="entry name" value="DnaJ_domain_CS"/>
</dbReference>
<evidence type="ECO:0000256" key="3">
    <source>
        <dbReference type="ARBA" id="ARBA00022771"/>
    </source>
</evidence>
<dbReference type="Gene3D" id="2.60.260.20">
    <property type="entry name" value="Urease metallochaperone UreE, N-terminal domain"/>
    <property type="match status" value="2"/>
</dbReference>
<dbReference type="SUPFAM" id="SSF57938">
    <property type="entry name" value="DnaJ/Hsp40 cysteine-rich domain"/>
    <property type="match status" value="1"/>
</dbReference>
<dbReference type="OrthoDB" id="550424at2759"/>
<keyword evidence="5" id="KW-0143">Chaperone</keyword>
<dbReference type="GO" id="GO:0001671">
    <property type="term" value="F:ATPase activator activity"/>
    <property type="evidence" value="ECO:0007669"/>
    <property type="project" value="UniProtKB-ARBA"/>
</dbReference>
<dbReference type="PANTHER" id="PTHR43888">
    <property type="entry name" value="DNAJ-LIKE-2, ISOFORM A-RELATED"/>
    <property type="match status" value="1"/>
</dbReference>
<reference evidence="9 10" key="1">
    <citation type="journal article" date="2019" name="BMC Genomics">
        <title>Chromosome level assembly and comparative genome analysis confirm lager-brewing yeasts originated from a single hybridization.</title>
        <authorList>
            <person name="Salazar A.N."/>
            <person name="Gorter de Vries A.R."/>
            <person name="van den Broek M."/>
            <person name="Brouwers N."/>
            <person name="de la Torre Cortes P."/>
            <person name="Kuijpers N.G.A."/>
            <person name="Daran J.G."/>
            <person name="Abeel T."/>
        </authorList>
    </citation>
    <scope>NUCLEOTIDE SEQUENCE [LARGE SCALE GENOMIC DNA]</scope>
    <source>
        <strain evidence="9 10">CBS 1483</strain>
    </source>
</reference>
<feature type="zinc finger region" description="CR-type" evidence="6">
    <location>
        <begin position="146"/>
        <end position="240"/>
    </location>
</feature>
<dbReference type="Pfam" id="PF00684">
    <property type="entry name" value="DnaJ_CXXCXGXG"/>
    <property type="match status" value="1"/>
</dbReference>
<dbReference type="Pfam" id="PF00226">
    <property type="entry name" value="DnaJ"/>
    <property type="match status" value="1"/>
</dbReference>
<keyword evidence="10" id="KW-1185">Reference proteome</keyword>
<dbReference type="AlphaFoldDB" id="A0A6C1DWT8"/>
<dbReference type="GO" id="GO:0006457">
    <property type="term" value="P:protein folding"/>
    <property type="evidence" value="ECO:0007669"/>
    <property type="project" value="InterPro"/>
</dbReference>
<accession>A0A6C1DWT8</accession>
<evidence type="ECO:0000313" key="10">
    <source>
        <dbReference type="Proteomes" id="UP000501346"/>
    </source>
</evidence>
<evidence type="ECO:0000256" key="1">
    <source>
        <dbReference type="ARBA" id="ARBA00022723"/>
    </source>
</evidence>
<dbReference type="InterPro" id="IPR001305">
    <property type="entry name" value="HSP_DnaJ_Cys-rich_dom"/>
</dbReference>
<dbReference type="Gene3D" id="2.10.230.10">
    <property type="entry name" value="Heat shock protein DnaJ, cysteine-rich domain"/>
    <property type="match status" value="1"/>
</dbReference>
<protein>
    <submittedName>
        <fullName evidence="9">DnaJ-like protein xdj1</fullName>
    </submittedName>
</protein>
<dbReference type="InterPro" id="IPR008971">
    <property type="entry name" value="HSP40/DnaJ_pept-bd"/>
</dbReference>
<organism evidence="9 10">
    <name type="scientific">Saccharomyces pastorianus</name>
    <name type="common">Lager yeast</name>
    <name type="synonym">Saccharomyces cerevisiae x Saccharomyces eubayanus</name>
    <dbReference type="NCBI Taxonomy" id="27292"/>
    <lineage>
        <taxon>Eukaryota</taxon>
        <taxon>Fungi</taxon>
        <taxon>Dikarya</taxon>
        <taxon>Ascomycota</taxon>
        <taxon>Saccharomycotina</taxon>
        <taxon>Saccharomycetes</taxon>
        <taxon>Saccharomycetales</taxon>
        <taxon>Saccharomycetaceae</taxon>
        <taxon>Saccharomyces</taxon>
    </lineage>
</organism>
<keyword evidence="2" id="KW-0677">Repeat</keyword>
<dbReference type="CDD" id="cd10719">
    <property type="entry name" value="DnaJ_zf"/>
    <property type="match status" value="1"/>
</dbReference>
<dbReference type="CDD" id="cd06257">
    <property type="entry name" value="DnaJ"/>
    <property type="match status" value="1"/>
</dbReference>
<evidence type="ECO:0000256" key="5">
    <source>
        <dbReference type="ARBA" id="ARBA00023186"/>
    </source>
</evidence>
<dbReference type="PROSITE" id="PS50076">
    <property type="entry name" value="DNAJ_2"/>
    <property type="match status" value="1"/>
</dbReference>
<dbReference type="GO" id="GO:0008270">
    <property type="term" value="F:zinc ion binding"/>
    <property type="evidence" value="ECO:0007669"/>
    <property type="project" value="UniProtKB-KW"/>
</dbReference>
<dbReference type="PROSITE" id="PS00636">
    <property type="entry name" value="DNAJ_1"/>
    <property type="match status" value="1"/>
</dbReference>
<evidence type="ECO:0000259" key="8">
    <source>
        <dbReference type="PROSITE" id="PS51188"/>
    </source>
</evidence>
<dbReference type="InterPro" id="IPR044713">
    <property type="entry name" value="DNJA1/2-like"/>
</dbReference>
<feature type="domain" description="CR-type" evidence="8">
    <location>
        <begin position="146"/>
        <end position="240"/>
    </location>
</feature>
<keyword evidence="4 6" id="KW-0862">Zinc</keyword>
<dbReference type="CDD" id="cd10747">
    <property type="entry name" value="DnaJ_C"/>
    <property type="match status" value="1"/>
</dbReference>
<dbReference type="Proteomes" id="UP000501346">
    <property type="component" value="Chromosome ScXII"/>
</dbReference>
<proteinExistence type="predicted"/>
<dbReference type="InterPro" id="IPR036410">
    <property type="entry name" value="HSP_DnaJ_Cys-rich_dom_sf"/>
</dbReference>
<evidence type="ECO:0000313" key="9">
    <source>
        <dbReference type="EMBL" id="QID81063.1"/>
    </source>
</evidence>